<gene>
    <name evidence="3" type="ORF">HT99x_01308</name>
</gene>
<comment type="caution">
    <text evidence="3">The sequence shown here is derived from an EMBL/GenBank/DDBJ whole genome shotgun (WGS) entry which is preliminary data.</text>
</comment>
<keyword evidence="2" id="KW-0472">Membrane</keyword>
<dbReference type="AlphaFoldDB" id="A0A0Q9YZC6"/>
<name>A0A0Q9YZC6_9GAMM</name>
<feature type="transmembrane region" description="Helical" evidence="2">
    <location>
        <begin position="20"/>
        <end position="40"/>
    </location>
</feature>
<organism evidence="3">
    <name type="scientific">Candidatus Berkiella aquae</name>
    <dbReference type="NCBI Taxonomy" id="295108"/>
    <lineage>
        <taxon>Bacteria</taxon>
        <taxon>Pseudomonadati</taxon>
        <taxon>Pseudomonadota</taxon>
        <taxon>Gammaproteobacteria</taxon>
        <taxon>Candidatus Berkiellales</taxon>
        <taxon>Candidatus Berkiellaceae</taxon>
        <taxon>Candidatus Berkiella</taxon>
    </lineage>
</organism>
<evidence type="ECO:0000313" key="3">
    <source>
        <dbReference type="EMBL" id="KRG21555.1"/>
    </source>
</evidence>
<feature type="compositionally biased region" description="Polar residues" evidence="1">
    <location>
        <begin position="94"/>
        <end position="106"/>
    </location>
</feature>
<reference evidence="3" key="1">
    <citation type="submission" date="2015-09" db="EMBL/GenBank/DDBJ databases">
        <title>Draft Genome Sequences of Two Novel Amoeba-resistant Intranuclear Bacteria, Candidatus Berkiella cookevillensis and Candidatus Berkiella aquae.</title>
        <authorList>
            <person name="Mehari Y.T."/>
            <person name="Arivett B.A."/>
            <person name="Farone A.L."/>
            <person name="Gunderson J.H."/>
            <person name="Farone M.B."/>
        </authorList>
    </citation>
    <scope>NUCLEOTIDE SEQUENCE [LARGE SCALE GENOMIC DNA]</scope>
    <source>
        <strain evidence="3">HT99</strain>
    </source>
</reference>
<feature type="region of interest" description="Disordered" evidence="1">
    <location>
        <begin position="93"/>
        <end position="119"/>
    </location>
</feature>
<evidence type="ECO:0000256" key="2">
    <source>
        <dbReference type="SAM" id="Phobius"/>
    </source>
</evidence>
<protein>
    <submittedName>
        <fullName evidence="3">Uncharacterized protein</fullName>
    </submittedName>
</protein>
<sequence>MSMSIPKLIFGSIVGATLTGGLYLCGLTAPISLAILFLIFSSGTIKAIESMFLQIRVYELHQQQARRRLFEPQSSNGEHLHAERSYLLSKELKNTPSPKLPNNTQVDAIDKKNRGQLCR</sequence>
<proteinExistence type="predicted"/>
<keyword evidence="2" id="KW-0812">Transmembrane</keyword>
<dbReference type="EMBL" id="LKAJ01000004">
    <property type="protein sequence ID" value="KRG21555.1"/>
    <property type="molecule type" value="Genomic_DNA"/>
</dbReference>
<keyword evidence="2" id="KW-1133">Transmembrane helix</keyword>
<accession>A0A0Q9YZC6</accession>
<evidence type="ECO:0000256" key="1">
    <source>
        <dbReference type="SAM" id="MobiDB-lite"/>
    </source>
</evidence>